<feature type="compositionally biased region" description="Low complexity" evidence="4">
    <location>
        <begin position="221"/>
        <end position="238"/>
    </location>
</feature>
<reference evidence="6 7" key="1">
    <citation type="journal article" date="2019" name="Int. J. Syst. Evol. Microbiol.">
        <title>The Global Catalogue of Microorganisms (GCM) 10K type strain sequencing project: providing services to taxonomists for standard genome sequencing and annotation.</title>
        <authorList>
            <consortium name="The Broad Institute Genomics Platform"/>
            <consortium name="The Broad Institute Genome Sequencing Center for Infectious Disease"/>
            <person name="Wu L."/>
            <person name="Ma J."/>
        </authorList>
    </citation>
    <scope>NUCLEOTIDE SEQUENCE [LARGE SCALE GENOMIC DNA]</scope>
    <source>
        <strain evidence="6 7">JCM 13004</strain>
    </source>
</reference>
<evidence type="ECO:0000256" key="2">
    <source>
        <dbReference type="ARBA" id="ARBA00023125"/>
    </source>
</evidence>
<dbReference type="PRINTS" id="PR00778">
    <property type="entry name" value="HTHARSR"/>
</dbReference>
<keyword evidence="3" id="KW-0804">Transcription</keyword>
<keyword evidence="1" id="KW-0805">Transcription regulation</keyword>
<evidence type="ECO:0000313" key="6">
    <source>
        <dbReference type="EMBL" id="GAA1257681.1"/>
    </source>
</evidence>
<sequence>MSLTVDITGLPAERLLFAPSPLAELTAMLHVLAEPAHHPSLRGWATATASAIKPELADRLIEADFLWRSSRADFLVPALPGATLAEELDAVDEVSDERYASAALVTSCGSSRLSHRAAVSPLTDPADRDRVRELALARGPRQAAFTERLLADPPAVRALIRRLREDCEQAFFADAWRQALPTLAADARHMADLLARRGLAEALAAISPALSLRGEPRPAAEAEADPASAAGAAVGPAGPGRRQIVVDKLQDNATSAVEAGGVTFVPTVFGRPHLVVVHARGWRPVLQYPVSEPGLAEPVSFALVQQRLEALAHPLRLRLARTLARGPHTTGELAHAWQLTAPEVSRHLAVLRRAGLLTTRRRGRYVLYELNLPASARLGTDLLEAVLR</sequence>
<gene>
    <name evidence="6" type="ORF">GCM10009665_55000</name>
</gene>
<evidence type="ECO:0000256" key="4">
    <source>
        <dbReference type="SAM" id="MobiDB-lite"/>
    </source>
</evidence>
<dbReference type="Pfam" id="PF12840">
    <property type="entry name" value="HTH_20"/>
    <property type="match status" value="1"/>
</dbReference>
<evidence type="ECO:0000256" key="1">
    <source>
        <dbReference type="ARBA" id="ARBA00023015"/>
    </source>
</evidence>
<dbReference type="InterPro" id="IPR036390">
    <property type="entry name" value="WH_DNA-bd_sf"/>
</dbReference>
<organism evidence="6 7">
    <name type="scientific">Kitasatospora nipponensis</name>
    <dbReference type="NCBI Taxonomy" id="258049"/>
    <lineage>
        <taxon>Bacteria</taxon>
        <taxon>Bacillati</taxon>
        <taxon>Actinomycetota</taxon>
        <taxon>Actinomycetes</taxon>
        <taxon>Kitasatosporales</taxon>
        <taxon>Streptomycetaceae</taxon>
        <taxon>Kitasatospora</taxon>
    </lineage>
</organism>
<dbReference type="InterPro" id="IPR036388">
    <property type="entry name" value="WH-like_DNA-bd_sf"/>
</dbReference>
<proteinExistence type="predicted"/>
<evidence type="ECO:0000259" key="5">
    <source>
        <dbReference type="PROSITE" id="PS50987"/>
    </source>
</evidence>
<dbReference type="Gene3D" id="1.10.10.10">
    <property type="entry name" value="Winged helix-like DNA-binding domain superfamily/Winged helix DNA-binding domain"/>
    <property type="match status" value="1"/>
</dbReference>
<keyword evidence="7" id="KW-1185">Reference proteome</keyword>
<dbReference type="SUPFAM" id="SSF46785">
    <property type="entry name" value="Winged helix' DNA-binding domain"/>
    <property type="match status" value="1"/>
</dbReference>
<dbReference type="InterPro" id="IPR045981">
    <property type="entry name" value="DUF5937"/>
</dbReference>
<comment type="caution">
    <text evidence="6">The sequence shown here is derived from an EMBL/GenBank/DDBJ whole genome shotgun (WGS) entry which is preliminary data.</text>
</comment>
<dbReference type="InterPro" id="IPR011991">
    <property type="entry name" value="ArsR-like_HTH"/>
</dbReference>
<dbReference type="PANTHER" id="PTHR33154">
    <property type="entry name" value="TRANSCRIPTIONAL REGULATOR, ARSR FAMILY"/>
    <property type="match status" value="1"/>
</dbReference>
<accession>A0ABN1WNZ0</accession>
<dbReference type="CDD" id="cd00090">
    <property type="entry name" value="HTH_ARSR"/>
    <property type="match status" value="1"/>
</dbReference>
<keyword evidence="2" id="KW-0238">DNA-binding</keyword>
<dbReference type="InterPro" id="IPR051081">
    <property type="entry name" value="HTH_MetalResp_TranReg"/>
</dbReference>
<dbReference type="PANTHER" id="PTHR33154:SF33">
    <property type="entry name" value="TRANSCRIPTIONAL REPRESSOR SDPR"/>
    <property type="match status" value="1"/>
</dbReference>
<feature type="region of interest" description="Disordered" evidence="4">
    <location>
        <begin position="214"/>
        <end position="238"/>
    </location>
</feature>
<dbReference type="InterPro" id="IPR001845">
    <property type="entry name" value="HTH_ArsR_DNA-bd_dom"/>
</dbReference>
<dbReference type="NCBIfam" id="NF033788">
    <property type="entry name" value="HTH_metalloreg"/>
    <property type="match status" value="1"/>
</dbReference>
<dbReference type="Proteomes" id="UP001500037">
    <property type="component" value="Unassembled WGS sequence"/>
</dbReference>
<dbReference type="Pfam" id="PF19361">
    <property type="entry name" value="DUF5937"/>
    <property type="match status" value="1"/>
</dbReference>
<feature type="domain" description="HTH arsR-type" evidence="5">
    <location>
        <begin position="296"/>
        <end position="388"/>
    </location>
</feature>
<dbReference type="RefSeq" id="WP_344444700.1">
    <property type="nucleotide sequence ID" value="NZ_BAAALF010000125.1"/>
</dbReference>
<evidence type="ECO:0000256" key="3">
    <source>
        <dbReference type="ARBA" id="ARBA00023163"/>
    </source>
</evidence>
<dbReference type="SMART" id="SM00418">
    <property type="entry name" value="HTH_ARSR"/>
    <property type="match status" value="1"/>
</dbReference>
<name>A0ABN1WNZ0_9ACTN</name>
<evidence type="ECO:0000313" key="7">
    <source>
        <dbReference type="Proteomes" id="UP001500037"/>
    </source>
</evidence>
<dbReference type="EMBL" id="BAAALF010000125">
    <property type="protein sequence ID" value="GAA1257681.1"/>
    <property type="molecule type" value="Genomic_DNA"/>
</dbReference>
<dbReference type="PROSITE" id="PS50987">
    <property type="entry name" value="HTH_ARSR_2"/>
    <property type="match status" value="1"/>
</dbReference>
<protein>
    <submittedName>
        <fullName evidence="6">DUF5937 family protein</fullName>
    </submittedName>
</protein>